<dbReference type="Pfam" id="PF03372">
    <property type="entry name" value="Exo_endo_phos"/>
    <property type="match status" value="1"/>
</dbReference>
<evidence type="ECO:0000256" key="7">
    <source>
        <dbReference type="ARBA" id="ARBA00022833"/>
    </source>
</evidence>
<keyword evidence="9" id="KW-0539">Nucleus</keyword>
<evidence type="ECO:0000256" key="4">
    <source>
        <dbReference type="ARBA" id="ARBA00022723"/>
    </source>
</evidence>
<evidence type="ECO:0000256" key="8">
    <source>
        <dbReference type="ARBA" id="ARBA00022842"/>
    </source>
</evidence>
<dbReference type="InterPro" id="IPR036691">
    <property type="entry name" value="Endo/exonu/phosph_ase_sf"/>
</dbReference>
<dbReference type="GO" id="GO:0008081">
    <property type="term" value="F:phosphoric diester hydrolase activity"/>
    <property type="evidence" value="ECO:0007669"/>
    <property type="project" value="TreeGrafter"/>
</dbReference>
<dbReference type="PANTHER" id="PTHR22748:SF4">
    <property type="entry name" value="DNA-(APURINIC OR APYRIMIDINIC SITE) ENDONUCLEASE 2"/>
    <property type="match status" value="1"/>
</dbReference>
<dbReference type="EMBL" id="JAKOGI010000007">
    <property type="protein sequence ID" value="KAJ8451932.1"/>
    <property type="molecule type" value="Genomic_DNA"/>
</dbReference>
<feature type="site" description="Transition state stabilizer" evidence="12">
    <location>
        <position position="199"/>
    </location>
</feature>
<evidence type="ECO:0000256" key="11">
    <source>
        <dbReference type="PIRSR" id="PIRSR604808-2"/>
    </source>
</evidence>
<dbReference type="InterPro" id="IPR005135">
    <property type="entry name" value="Endo/exonuclease/phosphatase"/>
</dbReference>
<dbReference type="GO" id="GO:0006284">
    <property type="term" value="P:base-excision repair"/>
    <property type="evidence" value="ECO:0007669"/>
    <property type="project" value="TreeGrafter"/>
</dbReference>
<dbReference type="AlphaFoldDB" id="A0A9Q1QRJ4"/>
<feature type="binding site" evidence="11">
    <location>
        <position position="199"/>
    </location>
    <ligand>
        <name>Mg(2+)</name>
        <dbReference type="ChEBI" id="CHEBI:18420"/>
        <label>1</label>
    </ligand>
</feature>
<accession>A0A9Q1QRJ4</accession>
<comment type="similarity">
    <text evidence="2">Belongs to the DNA repair enzymes AP/ExoA family.</text>
</comment>
<feature type="active site" description="Proton acceptor" evidence="10">
    <location>
        <position position="371"/>
    </location>
</feature>
<evidence type="ECO:0000256" key="12">
    <source>
        <dbReference type="PIRSR" id="PIRSR604808-3"/>
    </source>
</evidence>
<sequence length="660" mass="74396">MLKIVTYNVNGLRQRIAQYGSLLKLLDSLDADIICFQEIKLTRQEFTADLITAEGYESFFSCTRTCGKGRTGYSGVATFCRVKAASSSTEVALPVAAEEGFTGVLGNSRGTESRNCNAFADTECLKEFPRDDLLKIDGEGRCIITDHAHFVLFNIYGPRADPEDSERTQFKSTFYKILQKRWDLLQQQKRRIIVVGDLNIAPSAIDRCEAGPDFEQNEYATSICKSTLIGLESCSHYHLFRIHFLLSYLLVSAHELDLQFRKWLRSLLVRNGGSFFDIFREKHPERKDAFTCWPVHNGAEEFNFGSRIDHMLASGECLHDVHGQLDHNLVACHVEECDIMTQFRRWKPGMASRWNGSWKGIKATKLEGSDHVPVFVTLKEIPDIPPHSTPSLSARYMPEIRGLQQSIVSILMKRQMTERVDVSVVASEATIEDFKEARFVGSEKRTINSCSISSIGPSSSMMDATEGEASASTHVQCIATNGHRNDRLTFDVQKKKKLKQNQQSQTSLTSFFRKVTSSSEKLTNDPSIKQENICEPHENTKRILIKKENTKGISKVDEEGNVKEIVSAEEKDTTTTCCPAENEKKTTAVLEWQRIQQVMQDSIPICEGHHEPCVARVVKKPGPNFGRRFYVCARAEGPASNPQTRCDFFRWAGSKSGKKK</sequence>
<feature type="binding site" evidence="11">
    <location>
        <position position="38"/>
    </location>
    <ligand>
        <name>Mg(2+)</name>
        <dbReference type="ChEBI" id="CHEBI:18420"/>
        <label>1</label>
    </ligand>
</feature>
<evidence type="ECO:0000259" key="14">
    <source>
        <dbReference type="PROSITE" id="PS51999"/>
    </source>
</evidence>
<feature type="binding site" evidence="11">
    <location>
        <position position="371"/>
    </location>
    <ligand>
        <name>Mg(2+)</name>
        <dbReference type="ChEBI" id="CHEBI:18420"/>
        <label>1</label>
    </ligand>
</feature>
<feature type="binding site" evidence="11">
    <location>
        <position position="8"/>
    </location>
    <ligand>
        <name>Mg(2+)</name>
        <dbReference type="ChEBI" id="CHEBI:18420"/>
        <label>1</label>
    </ligand>
</feature>
<dbReference type="Pfam" id="PF06839">
    <property type="entry name" value="Zn_ribbon_GRF"/>
    <property type="match status" value="1"/>
</dbReference>
<feature type="site" description="Interaction with DNA substrate" evidence="12">
    <location>
        <position position="309"/>
    </location>
</feature>
<feature type="domain" description="GRF-type" evidence="14">
    <location>
        <begin position="606"/>
        <end position="655"/>
    </location>
</feature>
<keyword evidence="11" id="KW-0464">Manganese</keyword>
<keyword evidence="6" id="KW-0378">Hydrolase</keyword>
<name>A0A9Q1QRJ4_9CARY</name>
<dbReference type="Gene3D" id="3.60.10.10">
    <property type="entry name" value="Endonuclease/exonuclease/phosphatase"/>
    <property type="match status" value="1"/>
</dbReference>
<evidence type="ECO:0000256" key="3">
    <source>
        <dbReference type="ARBA" id="ARBA00013541"/>
    </source>
</evidence>
<feature type="binding site" evidence="11">
    <location>
        <position position="370"/>
    </location>
    <ligand>
        <name>Mg(2+)</name>
        <dbReference type="ChEBI" id="CHEBI:18420"/>
        <label>1</label>
    </ligand>
</feature>
<keyword evidence="16" id="KW-1185">Reference proteome</keyword>
<comment type="caution">
    <text evidence="15">The sequence shown here is derived from an EMBL/GenBank/DDBJ whole genome shotgun (WGS) entry which is preliminary data.</text>
</comment>
<dbReference type="GO" id="GO:0005634">
    <property type="term" value="C:nucleus"/>
    <property type="evidence" value="ECO:0007669"/>
    <property type="project" value="TreeGrafter"/>
</dbReference>
<gene>
    <name evidence="15" type="ORF">Cgig2_007415</name>
</gene>
<evidence type="ECO:0000256" key="5">
    <source>
        <dbReference type="ARBA" id="ARBA00022771"/>
    </source>
</evidence>
<dbReference type="PROSITE" id="PS00728">
    <property type="entry name" value="AP_NUCLEASE_F1_3"/>
    <property type="match status" value="1"/>
</dbReference>
<protein>
    <recommendedName>
        <fullName evidence="3">DNA-(apurinic or apyrimidinic site) endonuclease 2</fullName>
    </recommendedName>
</protein>
<dbReference type="SUPFAM" id="SSF56219">
    <property type="entry name" value="DNase I-like"/>
    <property type="match status" value="1"/>
</dbReference>
<keyword evidence="4 11" id="KW-0479">Metal-binding</keyword>
<evidence type="ECO:0000256" key="1">
    <source>
        <dbReference type="ARBA" id="ARBA00001936"/>
    </source>
</evidence>
<comment type="cofactor">
    <cofactor evidence="11">
        <name>Mg(2+)</name>
        <dbReference type="ChEBI" id="CHEBI:18420"/>
    </cofactor>
    <cofactor evidence="11">
        <name>Mn(2+)</name>
        <dbReference type="ChEBI" id="CHEBI:29035"/>
    </cofactor>
    <text evidence="11">Probably binds two magnesium or manganese ions per subunit.</text>
</comment>
<keyword evidence="5 13" id="KW-0863">Zinc-finger</keyword>
<evidence type="ECO:0000256" key="2">
    <source>
        <dbReference type="ARBA" id="ARBA00007092"/>
    </source>
</evidence>
<dbReference type="PANTHER" id="PTHR22748">
    <property type="entry name" value="AP ENDONUCLEASE"/>
    <property type="match status" value="1"/>
</dbReference>
<dbReference type="GO" id="GO:0008311">
    <property type="term" value="F:double-stranded DNA 3'-5' DNA exonuclease activity"/>
    <property type="evidence" value="ECO:0007669"/>
    <property type="project" value="TreeGrafter"/>
</dbReference>
<dbReference type="GO" id="GO:0008270">
    <property type="term" value="F:zinc ion binding"/>
    <property type="evidence" value="ECO:0007669"/>
    <property type="project" value="UniProtKB-KW"/>
</dbReference>
<dbReference type="InterPro" id="IPR020848">
    <property type="entry name" value="AP_endonuclease_F1_CS"/>
</dbReference>
<evidence type="ECO:0000256" key="6">
    <source>
        <dbReference type="ARBA" id="ARBA00022801"/>
    </source>
</evidence>
<evidence type="ECO:0000256" key="10">
    <source>
        <dbReference type="PIRSR" id="PIRSR604808-1"/>
    </source>
</evidence>
<dbReference type="PROSITE" id="PS51435">
    <property type="entry name" value="AP_NUCLEASE_F1_4"/>
    <property type="match status" value="1"/>
</dbReference>
<reference evidence="15" key="1">
    <citation type="submission" date="2022-04" db="EMBL/GenBank/DDBJ databases">
        <title>Carnegiea gigantea Genome sequencing and assembly v2.</title>
        <authorList>
            <person name="Copetti D."/>
            <person name="Sanderson M.J."/>
            <person name="Burquez A."/>
            <person name="Wojciechowski M.F."/>
        </authorList>
    </citation>
    <scope>NUCLEOTIDE SEQUENCE</scope>
    <source>
        <strain evidence="15">SGP5-SGP5p</strain>
        <tissue evidence="15">Aerial part</tissue>
    </source>
</reference>
<feature type="site" description="Interaction with DNA substrate" evidence="12">
    <location>
        <position position="371"/>
    </location>
</feature>
<dbReference type="InterPro" id="IPR004808">
    <property type="entry name" value="AP_endonuc_1"/>
</dbReference>
<dbReference type="GO" id="GO:0003906">
    <property type="term" value="F:DNA-(apurinic or apyrimidinic site) endonuclease activity"/>
    <property type="evidence" value="ECO:0007669"/>
    <property type="project" value="TreeGrafter"/>
</dbReference>
<feature type="binding site" evidence="11">
    <location>
        <position position="197"/>
    </location>
    <ligand>
        <name>Mg(2+)</name>
        <dbReference type="ChEBI" id="CHEBI:18420"/>
        <label>1</label>
    </ligand>
</feature>
<dbReference type="InterPro" id="IPR010666">
    <property type="entry name" value="Znf_GRF"/>
</dbReference>
<evidence type="ECO:0000313" key="15">
    <source>
        <dbReference type="EMBL" id="KAJ8451932.1"/>
    </source>
</evidence>
<dbReference type="PROSITE" id="PS51999">
    <property type="entry name" value="ZF_GRF"/>
    <property type="match status" value="1"/>
</dbReference>
<feature type="active site" description="Proton donor/acceptor" evidence="10">
    <location>
        <position position="197"/>
    </location>
</feature>
<proteinExistence type="inferred from homology"/>
<evidence type="ECO:0000313" key="16">
    <source>
        <dbReference type="Proteomes" id="UP001153076"/>
    </source>
</evidence>
<dbReference type="GO" id="GO:0003677">
    <property type="term" value="F:DNA binding"/>
    <property type="evidence" value="ECO:0007669"/>
    <property type="project" value="InterPro"/>
</dbReference>
<keyword evidence="7" id="KW-0862">Zinc</keyword>
<comment type="cofactor">
    <cofactor evidence="1">
        <name>Mn(2+)</name>
        <dbReference type="ChEBI" id="CHEBI:29035"/>
    </cofactor>
</comment>
<dbReference type="Proteomes" id="UP001153076">
    <property type="component" value="Unassembled WGS sequence"/>
</dbReference>
<evidence type="ECO:0000256" key="13">
    <source>
        <dbReference type="PROSITE-ProRule" id="PRU01343"/>
    </source>
</evidence>
<organism evidence="15 16">
    <name type="scientific">Carnegiea gigantea</name>
    <dbReference type="NCBI Taxonomy" id="171969"/>
    <lineage>
        <taxon>Eukaryota</taxon>
        <taxon>Viridiplantae</taxon>
        <taxon>Streptophyta</taxon>
        <taxon>Embryophyta</taxon>
        <taxon>Tracheophyta</taxon>
        <taxon>Spermatophyta</taxon>
        <taxon>Magnoliopsida</taxon>
        <taxon>eudicotyledons</taxon>
        <taxon>Gunneridae</taxon>
        <taxon>Pentapetalae</taxon>
        <taxon>Caryophyllales</taxon>
        <taxon>Cactineae</taxon>
        <taxon>Cactaceae</taxon>
        <taxon>Cactoideae</taxon>
        <taxon>Echinocereeae</taxon>
        <taxon>Carnegiea</taxon>
    </lineage>
</organism>
<feature type="active site" evidence="10">
    <location>
        <position position="156"/>
    </location>
</feature>
<keyword evidence="8 11" id="KW-0460">Magnesium</keyword>
<evidence type="ECO:0000256" key="9">
    <source>
        <dbReference type="ARBA" id="ARBA00023242"/>
    </source>
</evidence>
<dbReference type="OrthoDB" id="391817at2759"/>